<gene>
    <name evidence="2" type="ORF">IE077_000145</name>
</gene>
<name>A0ABQ7JCZ8_9APIC</name>
<dbReference type="Proteomes" id="UP000823046">
    <property type="component" value="Unassembled WGS sequence"/>
</dbReference>
<sequence>MERNGEFDDEHGRANPQRPGTQSDLRSHSTESIAEGIEHLSLKIDGLTAKIGQLEHIILEAFADPSRKREMVSLSQPSTTMKSNNKDISSIPFVKQSEDPCLSPHRNVEIKHAKALALVAKQETEIEARRKEEREQRAAEMHKKLEEERRQAETERQRKLALDAKRRNLINTLFTPKSGDTLFGDEKKEGASIFDE</sequence>
<comment type="caution">
    <text evidence="2">The sequence shown here is derived from an EMBL/GenBank/DDBJ whole genome shotgun (WGS) entry which is preliminary data.</text>
</comment>
<feature type="region of interest" description="Disordered" evidence="1">
    <location>
        <begin position="175"/>
        <end position="196"/>
    </location>
</feature>
<accession>A0ABQ7JCZ8</accession>
<feature type="region of interest" description="Disordered" evidence="1">
    <location>
        <begin position="129"/>
        <end position="158"/>
    </location>
</feature>
<reference evidence="2 3" key="1">
    <citation type="journal article" date="2020" name="bioRxiv">
        <title>Metabolic contributions of an alphaproteobacterial endosymbiont in the apicomplexan Cardiosporidium cionae.</title>
        <authorList>
            <person name="Hunter E.S."/>
            <person name="Paight C.J."/>
            <person name="Lane C.E."/>
        </authorList>
    </citation>
    <scope>NUCLEOTIDE SEQUENCE [LARGE SCALE GENOMIC DNA]</scope>
    <source>
        <strain evidence="2">ESH_2018</strain>
    </source>
</reference>
<proteinExistence type="predicted"/>
<feature type="region of interest" description="Disordered" evidence="1">
    <location>
        <begin position="1"/>
        <end position="32"/>
    </location>
</feature>
<evidence type="ECO:0000313" key="3">
    <source>
        <dbReference type="Proteomes" id="UP000823046"/>
    </source>
</evidence>
<feature type="compositionally biased region" description="Basic and acidic residues" evidence="1">
    <location>
        <begin position="1"/>
        <end position="13"/>
    </location>
</feature>
<dbReference type="EMBL" id="JADAQX010000109">
    <property type="protein sequence ID" value="KAF8821918.1"/>
    <property type="molecule type" value="Genomic_DNA"/>
</dbReference>
<evidence type="ECO:0000256" key="1">
    <source>
        <dbReference type="SAM" id="MobiDB-lite"/>
    </source>
</evidence>
<keyword evidence="3" id="KW-1185">Reference proteome</keyword>
<evidence type="ECO:0000313" key="2">
    <source>
        <dbReference type="EMBL" id="KAF8821918.1"/>
    </source>
</evidence>
<organism evidence="2 3">
    <name type="scientific">Cardiosporidium cionae</name>
    <dbReference type="NCBI Taxonomy" id="476202"/>
    <lineage>
        <taxon>Eukaryota</taxon>
        <taxon>Sar</taxon>
        <taxon>Alveolata</taxon>
        <taxon>Apicomplexa</taxon>
        <taxon>Aconoidasida</taxon>
        <taxon>Nephromycida</taxon>
        <taxon>Cardiosporidium</taxon>
    </lineage>
</organism>
<protein>
    <submittedName>
        <fullName evidence="2">Uncharacterized protein</fullName>
    </submittedName>
</protein>